<dbReference type="STRING" id="502025.Hoch_0370"/>
<gene>
    <name evidence="4" type="ordered locus">Hoch_0370</name>
</gene>
<keyword evidence="3" id="KW-1015">Disulfide bond</keyword>
<dbReference type="eggNOG" id="COG4447">
    <property type="taxonomic scope" value="Bacteria"/>
</dbReference>
<evidence type="ECO:0000313" key="5">
    <source>
        <dbReference type="Proteomes" id="UP000001880"/>
    </source>
</evidence>
<dbReference type="NCBIfam" id="TIGR02232">
    <property type="entry name" value="myxo_disulf_rpt"/>
    <property type="match status" value="1"/>
</dbReference>
<dbReference type="InterPro" id="IPR011936">
    <property type="entry name" value="Myxo_disulph_rpt"/>
</dbReference>
<keyword evidence="2" id="KW-0677">Repeat</keyword>
<protein>
    <submittedName>
        <fullName evidence="4">Cysteine-rich repeat protein</fullName>
    </submittedName>
</protein>
<name>D0LIY2_HALO1</name>
<evidence type="ECO:0000256" key="3">
    <source>
        <dbReference type="ARBA" id="ARBA00023157"/>
    </source>
</evidence>
<accession>D0LIY2</accession>
<keyword evidence="1" id="KW-0732">Signal</keyword>
<dbReference type="KEGG" id="hoh:Hoch_0370"/>
<keyword evidence="5" id="KW-1185">Reference proteome</keyword>
<evidence type="ECO:0000313" key="4">
    <source>
        <dbReference type="EMBL" id="ACY13011.1"/>
    </source>
</evidence>
<dbReference type="EMBL" id="CP001804">
    <property type="protein sequence ID" value="ACY13011.1"/>
    <property type="molecule type" value="Genomic_DNA"/>
</dbReference>
<evidence type="ECO:0000256" key="2">
    <source>
        <dbReference type="ARBA" id="ARBA00022737"/>
    </source>
</evidence>
<dbReference type="RefSeq" id="WP_012825638.1">
    <property type="nucleotide sequence ID" value="NC_013440.1"/>
</dbReference>
<evidence type="ECO:0000256" key="1">
    <source>
        <dbReference type="ARBA" id="ARBA00022729"/>
    </source>
</evidence>
<proteinExistence type="predicted"/>
<sequence length="744" mass="79777">MECSPDTGRCYVPGVCGNGELEPGEECDDGNTASGDGCRGDCQSLERCGNGQLDLGEQCDCGDSRGNVRDPGCQGQANSSLEGVCRTDCRLHCGDGELHGDELCDGELLGTSCVGLGFDRGQISCNESCIPETEACDLIGWRRETIGIENIYALWGTAADNIYAVGEETPEDPYFIHHYDGSQWRNIEARFGNDCAPPVWDCVALYGVWGLGPDSIYALGDKGLVLHRSPAGVWNQLDIGVRATLRAIWGTAEDNIYLVGHAGDDGPTLLHYDGARWRSLAAELPALPAPVHLDGIAGHGADDIYAVGVVGSSDEGVVLHYDGSAWRTVAAADASYLAHVHAAADGHTLAVGLHGYIAERQPDGSFREVSERLSDGLIGAWSSDARQAFAVGRSGDILFSDGTAWEPVHSGVSVRLETVWGIAREVLVAAGWNGTLLHYRHQSWLPTPRPSDTDLRDLWASDLHIVYAVGNDVFRYRDGAWTAMGADLGVKLHSILGRSSGELMVGGRDGVIGYYRDGTWTTVAGGTGAGGRIHALWESASGHVFAVGFPQDSSLGYVMQCQGNACAAAAGWKGRVLTDASALYDVWGSSERDVYAVGENGTVLHYDGDGWTRIETGTEEHLFGVWGADDGTLYAVGDRATILRREGGQWTEMALPYAAARFSWMPEVQLRSVWGSGPEDVYVAGNRDGLLLHYDGAGWAPVRTDTDQPLLRLWGRSQSRAGEHDVDVFIAGESGTVLRLIKRL</sequence>
<dbReference type="AlphaFoldDB" id="D0LIY2"/>
<reference evidence="4 5" key="1">
    <citation type="journal article" date="2010" name="Stand. Genomic Sci.">
        <title>Complete genome sequence of Haliangium ochraceum type strain (SMP-2).</title>
        <authorList>
            <consortium name="US DOE Joint Genome Institute (JGI-PGF)"/>
            <person name="Ivanova N."/>
            <person name="Daum C."/>
            <person name="Lang E."/>
            <person name="Abt B."/>
            <person name="Kopitz M."/>
            <person name="Saunders E."/>
            <person name="Lapidus A."/>
            <person name="Lucas S."/>
            <person name="Glavina Del Rio T."/>
            <person name="Nolan M."/>
            <person name="Tice H."/>
            <person name="Copeland A."/>
            <person name="Cheng J.F."/>
            <person name="Chen F."/>
            <person name="Bruce D."/>
            <person name="Goodwin L."/>
            <person name="Pitluck S."/>
            <person name="Mavromatis K."/>
            <person name="Pati A."/>
            <person name="Mikhailova N."/>
            <person name="Chen A."/>
            <person name="Palaniappan K."/>
            <person name="Land M."/>
            <person name="Hauser L."/>
            <person name="Chang Y.J."/>
            <person name="Jeffries C.D."/>
            <person name="Detter J.C."/>
            <person name="Brettin T."/>
            <person name="Rohde M."/>
            <person name="Goker M."/>
            <person name="Bristow J."/>
            <person name="Markowitz V."/>
            <person name="Eisen J.A."/>
            <person name="Hugenholtz P."/>
            <person name="Kyrpides N.C."/>
            <person name="Klenk H.P."/>
        </authorList>
    </citation>
    <scope>NUCLEOTIDE SEQUENCE [LARGE SCALE GENOMIC DNA]</scope>
    <source>
        <strain evidence="5">DSM 14365 / CIP 107738 / JCM 11303 / AJ 13395 / SMP-2</strain>
    </source>
</reference>
<organism evidence="4 5">
    <name type="scientific">Haliangium ochraceum (strain DSM 14365 / JCM 11303 / SMP-2)</name>
    <dbReference type="NCBI Taxonomy" id="502025"/>
    <lineage>
        <taxon>Bacteria</taxon>
        <taxon>Pseudomonadati</taxon>
        <taxon>Myxococcota</taxon>
        <taxon>Polyangia</taxon>
        <taxon>Haliangiales</taxon>
        <taxon>Kofleriaceae</taxon>
        <taxon>Haliangium</taxon>
    </lineage>
</organism>
<dbReference type="HOGENOM" id="CLU_373296_0_0_7"/>
<dbReference type="Proteomes" id="UP000001880">
    <property type="component" value="Chromosome"/>
</dbReference>